<accession>A0A6C0J271</accession>
<evidence type="ECO:0000256" key="1">
    <source>
        <dbReference type="SAM" id="Phobius"/>
    </source>
</evidence>
<protein>
    <submittedName>
        <fullName evidence="2">Uncharacterized protein</fullName>
    </submittedName>
</protein>
<proteinExistence type="predicted"/>
<keyword evidence="1" id="KW-1133">Transmembrane helix</keyword>
<keyword evidence="1" id="KW-0472">Membrane</keyword>
<sequence length="115" mass="13525">MDISYEPLSIITLILVQIGGRFLKFDLTHIQQKIINHPAVQSLILLAMIFFATKNLLVSILIVMVVFIFLYILLNENHKYNLLPRKWLLEQKENTDNSIKPIKDIYKENVKKFIK</sequence>
<keyword evidence="1" id="KW-0812">Transmembrane</keyword>
<evidence type="ECO:0000313" key="2">
    <source>
        <dbReference type="EMBL" id="QHT98870.1"/>
    </source>
</evidence>
<feature type="transmembrane region" description="Helical" evidence="1">
    <location>
        <begin position="43"/>
        <end position="74"/>
    </location>
</feature>
<name>A0A6C0J271_9ZZZZ</name>
<dbReference type="EMBL" id="MN740297">
    <property type="protein sequence ID" value="QHT98870.1"/>
    <property type="molecule type" value="Genomic_DNA"/>
</dbReference>
<organism evidence="2">
    <name type="scientific">viral metagenome</name>
    <dbReference type="NCBI Taxonomy" id="1070528"/>
    <lineage>
        <taxon>unclassified sequences</taxon>
        <taxon>metagenomes</taxon>
        <taxon>organismal metagenomes</taxon>
    </lineage>
</organism>
<reference evidence="2" key="1">
    <citation type="journal article" date="2020" name="Nature">
        <title>Giant virus diversity and host interactions through global metagenomics.</title>
        <authorList>
            <person name="Schulz F."/>
            <person name="Roux S."/>
            <person name="Paez-Espino D."/>
            <person name="Jungbluth S."/>
            <person name="Walsh D.A."/>
            <person name="Denef V.J."/>
            <person name="McMahon K.D."/>
            <person name="Konstantinidis K.T."/>
            <person name="Eloe-Fadrosh E.A."/>
            <person name="Kyrpides N.C."/>
            <person name="Woyke T."/>
        </authorList>
    </citation>
    <scope>NUCLEOTIDE SEQUENCE</scope>
    <source>
        <strain evidence="2">GVMAG-M-3300025695-21</strain>
    </source>
</reference>
<dbReference type="AlphaFoldDB" id="A0A6C0J271"/>